<evidence type="ECO:0000256" key="1">
    <source>
        <dbReference type="SAM" id="MobiDB-lite"/>
    </source>
</evidence>
<dbReference type="EMBL" id="JACSQC010000001">
    <property type="protein sequence ID" value="MBD8042560.1"/>
    <property type="molecule type" value="Genomic_DNA"/>
</dbReference>
<dbReference type="Proteomes" id="UP000652763">
    <property type="component" value="Unassembled WGS sequence"/>
</dbReference>
<sequence>MAERGNSTHGRRMDEELKHETQNLTRSAVPDHAQEWRNPEPVADDTDSAEVQAAMGIAPADAAPETEAWVGVPDGED</sequence>
<organism evidence="2 3">
    <name type="scientific">Arthrobacter pullicola</name>
    <dbReference type="NCBI Taxonomy" id="2762224"/>
    <lineage>
        <taxon>Bacteria</taxon>
        <taxon>Bacillati</taxon>
        <taxon>Actinomycetota</taxon>
        <taxon>Actinomycetes</taxon>
        <taxon>Micrococcales</taxon>
        <taxon>Micrococcaceae</taxon>
        <taxon>Arthrobacter</taxon>
    </lineage>
</organism>
<evidence type="ECO:0000313" key="3">
    <source>
        <dbReference type="Proteomes" id="UP000652763"/>
    </source>
</evidence>
<name>A0ABR8YEC8_9MICC</name>
<evidence type="ECO:0000313" key="2">
    <source>
        <dbReference type="EMBL" id="MBD8042560.1"/>
    </source>
</evidence>
<dbReference type="RefSeq" id="WP_191745487.1">
    <property type="nucleotide sequence ID" value="NZ_JACSQC010000001.1"/>
</dbReference>
<keyword evidence="3" id="KW-1185">Reference proteome</keyword>
<accession>A0ABR8YEC8</accession>
<comment type="caution">
    <text evidence="2">The sequence shown here is derived from an EMBL/GenBank/DDBJ whole genome shotgun (WGS) entry which is preliminary data.</text>
</comment>
<feature type="compositionally biased region" description="Basic and acidic residues" evidence="1">
    <location>
        <begin position="11"/>
        <end position="21"/>
    </location>
</feature>
<gene>
    <name evidence="2" type="ORF">H9638_01920</name>
</gene>
<reference evidence="2 3" key="1">
    <citation type="submission" date="2020-08" db="EMBL/GenBank/DDBJ databases">
        <title>A Genomic Blueprint of the Chicken Gut Microbiome.</title>
        <authorList>
            <person name="Gilroy R."/>
            <person name="Ravi A."/>
            <person name="Getino M."/>
            <person name="Pursley I."/>
            <person name="Horton D.L."/>
            <person name="Alikhan N.-F."/>
            <person name="Baker D."/>
            <person name="Gharbi K."/>
            <person name="Hall N."/>
            <person name="Watson M."/>
            <person name="Adriaenssens E.M."/>
            <person name="Foster-Nyarko E."/>
            <person name="Jarju S."/>
            <person name="Secka A."/>
            <person name="Antonio M."/>
            <person name="Oren A."/>
            <person name="Chaudhuri R."/>
            <person name="La Ragione R.M."/>
            <person name="Hildebrand F."/>
            <person name="Pallen M.J."/>
        </authorList>
    </citation>
    <scope>NUCLEOTIDE SEQUENCE [LARGE SCALE GENOMIC DNA]</scope>
    <source>
        <strain evidence="2 3">Sa2BUA2</strain>
    </source>
</reference>
<feature type="region of interest" description="Disordered" evidence="1">
    <location>
        <begin position="1"/>
        <end position="46"/>
    </location>
</feature>
<protein>
    <submittedName>
        <fullName evidence="2">Uncharacterized protein</fullName>
    </submittedName>
</protein>
<proteinExistence type="predicted"/>